<dbReference type="InterPro" id="IPR016197">
    <property type="entry name" value="Chromo-like_dom_sf"/>
</dbReference>
<feature type="compositionally biased region" description="Basic and acidic residues" evidence="12">
    <location>
        <begin position="2460"/>
        <end position="2548"/>
    </location>
</feature>
<keyword evidence="7" id="KW-0805">Transcription regulation</keyword>
<feature type="region of interest" description="Disordered" evidence="12">
    <location>
        <begin position="742"/>
        <end position="954"/>
    </location>
</feature>
<feature type="domain" description="Helicase ATP-binding" evidence="14">
    <location>
        <begin position="1174"/>
        <end position="1348"/>
    </location>
</feature>
<feature type="compositionally biased region" description="Polar residues" evidence="12">
    <location>
        <begin position="2745"/>
        <end position="2768"/>
    </location>
</feature>
<evidence type="ECO:0000313" key="17">
    <source>
        <dbReference type="RefSeq" id="XP_022343806.1"/>
    </source>
</evidence>
<feature type="region of interest" description="Disordered" evidence="12">
    <location>
        <begin position="3077"/>
        <end position="3112"/>
    </location>
</feature>
<proteinExistence type="predicted"/>
<dbReference type="CDD" id="cd18668">
    <property type="entry name" value="CD1_tandem_CHD5-9_like"/>
    <property type="match status" value="1"/>
</dbReference>
<comment type="subcellular location">
    <subcellularLocation>
        <location evidence="1">Nucleus</location>
    </subcellularLocation>
</comment>
<dbReference type="GO" id="GO:0003677">
    <property type="term" value="F:DNA binding"/>
    <property type="evidence" value="ECO:0007669"/>
    <property type="project" value="UniProtKB-KW"/>
</dbReference>
<feature type="compositionally biased region" description="Low complexity" evidence="12">
    <location>
        <begin position="540"/>
        <end position="549"/>
    </location>
</feature>
<dbReference type="InterPro" id="IPR000330">
    <property type="entry name" value="SNF2_N"/>
</dbReference>
<evidence type="ECO:0000256" key="10">
    <source>
        <dbReference type="ARBA" id="ARBA00023242"/>
    </source>
</evidence>
<feature type="compositionally biased region" description="Basic residues" evidence="12">
    <location>
        <begin position="830"/>
        <end position="843"/>
    </location>
</feature>
<feature type="compositionally biased region" description="Basic and acidic residues" evidence="12">
    <location>
        <begin position="2559"/>
        <end position="2588"/>
    </location>
</feature>
<dbReference type="KEGG" id="cvn:111136924"/>
<feature type="compositionally biased region" description="Low complexity" evidence="12">
    <location>
        <begin position="594"/>
        <end position="630"/>
    </location>
</feature>
<feature type="compositionally biased region" description="Basic residues" evidence="12">
    <location>
        <begin position="930"/>
        <end position="941"/>
    </location>
</feature>
<dbReference type="CDD" id="cd18793">
    <property type="entry name" value="SF2_C_SNF"/>
    <property type="match status" value="1"/>
</dbReference>
<reference evidence="17" key="1">
    <citation type="submission" date="2025-08" db="UniProtKB">
        <authorList>
            <consortium name="RefSeq"/>
        </authorList>
    </citation>
    <scope>IDENTIFICATION</scope>
    <source>
        <tissue evidence="17">Whole sample</tissue>
    </source>
</reference>
<dbReference type="OrthoDB" id="5857104at2759"/>
<dbReference type="CDD" id="cd18663">
    <property type="entry name" value="CD2_tandem_CHD5-9_like"/>
    <property type="match status" value="1"/>
</dbReference>
<dbReference type="Proteomes" id="UP000694844">
    <property type="component" value="Chromosome 5"/>
</dbReference>
<dbReference type="Pfam" id="PF00385">
    <property type="entry name" value="Chromo"/>
    <property type="match status" value="1"/>
</dbReference>
<dbReference type="GO" id="GO:0016787">
    <property type="term" value="F:hydrolase activity"/>
    <property type="evidence" value="ECO:0007669"/>
    <property type="project" value="UniProtKB-KW"/>
</dbReference>
<dbReference type="Pfam" id="PF07533">
    <property type="entry name" value="BRK"/>
    <property type="match status" value="2"/>
</dbReference>
<evidence type="ECO:0000256" key="1">
    <source>
        <dbReference type="ARBA" id="ARBA00004123"/>
    </source>
</evidence>
<dbReference type="SMART" id="SM00490">
    <property type="entry name" value="HELICc"/>
    <property type="match status" value="1"/>
</dbReference>
<feature type="coiled-coil region" evidence="11">
    <location>
        <begin position="2588"/>
        <end position="2635"/>
    </location>
</feature>
<keyword evidence="10" id="KW-0539">Nucleus</keyword>
<dbReference type="Pfam" id="PF00176">
    <property type="entry name" value="SNF2-rel_dom"/>
    <property type="match status" value="1"/>
</dbReference>
<feature type="compositionally biased region" description="Low complexity" evidence="12">
    <location>
        <begin position="559"/>
        <end position="586"/>
    </location>
</feature>
<evidence type="ECO:0000259" key="13">
    <source>
        <dbReference type="PROSITE" id="PS50013"/>
    </source>
</evidence>
<evidence type="ECO:0000256" key="12">
    <source>
        <dbReference type="SAM" id="MobiDB-lite"/>
    </source>
</evidence>
<evidence type="ECO:0000259" key="14">
    <source>
        <dbReference type="PROSITE" id="PS51192"/>
    </source>
</evidence>
<feature type="compositionally biased region" description="Polar residues" evidence="12">
    <location>
        <begin position="514"/>
        <end position="527"/>
    </location>
</feature>
<feature type="compositionally biased region" description="Basic and acidic residues" evidence="12">
    <location>
        <begin position="2359"/>
        <end position="2401"/>
    </location>
</feature>
<evidence type="ECO:0000256" key="7">
    <source>
        <dbReference type="ARBA" id="ARBA00023015"/>
    </source>
</evidence>
<feature type="compositionally biased region" description="Acidic residues" evidence="12">
    <location>
        <begin position="3345"/>
        <end position="3355"/>
    </location>
</feature>
<evidence type="ECO:0000256" key="5">
    <source>
        <dbReference type="ARBA" id="ARBA00022840"/>
    </source>
</evidence>
<feature type="region of interest" description="Disordered" evidence="12">
    <location>
        <begin position="3320"/>
        <end position="3364"/>
    </location>
</feature>
<feature type="compositionally biased region" description="Basic residues" evidence="12">
    <location>
        <begin position="1785"/>
        <end position="1800"/>
    </location>
</feature>
<feature type="compositionally biased region" description="Acidic residues" evidence="12">
    <location>
        <begin position="2046"/>
        <end position="2055"/>
    </location>
</feature>
<keyword evidence="5" id="KW-0067">ATP-binding</keyword>
<dbReference type="Pfam" id="PF23078">
    <property type="entry name" value="HTH_CHD6-9"/>
    <property type="match status" value="1"/>
</dbReference>
<feature type="compositionally biased region" description="Low complexity" evidence="12">
    <location>
        <begin position="3236"/>
        <end position="3248"/>
    </location>
</feature>
<dbReference type="RefSeq" id="XP_022343806.1">
    <property type="nucleotide sequence ID" value="XM_022488098.1"/>
</dbReference>
<feature type="compositionally biased region" description="Acidic residues" evidence="12">
    <location>
        <begin position="945"/>
        <end position="954"/>
    </location>
</feature>
<feature type="region of interest" description="Disordered" evidence="12">
    <location>
        <begin position="1886"/>
        <end position="1918"/>
    </location>
</feature>
<feature type="region of interest" description="Disordered" evidence="12">
    <location>
        <begin position="1743"/>
        <end position="1808"/>
    </location>
</feature>
<dbReference type="InterPro" id="IPR038718">
    <property type="entry name" value="SNF2-like_sf"/>
</dbReference>
<dbReference type="PANTHER" id="PTHR46850">
    <property type="entry name" value="CHROMODOMAIN-HELICASE-DNA-BINDING PROTEIN 9"/>
    <property type="match status" value="1"/>
</dbReference>
<name>A0A8B8EV05_CRAVI</name>
<feature type="compositionally biased region" description="Basic residues" evidence="12">
    <location>
        <begin position="1901"/>
        <end position="1911"/>
    </location>
</feature>
<feature type="domain" description="Chromo" evidence="13">
    <location>
        <begin position="981"/>
        <end position="1058"/>
    </location>
</feature>
<feature type="compositionally biased region" description="Low complexity" evidence="12">
    <location>
        <begin position="3091"/>
        <end position="3112"/>
    </location>
</feature>
<dbReference type="InterPro" id="IPR001650">
    <property type="entry name" value="Helicase_C-like"/>
</dbReference>
<feature type="compositionally biased region" description="Polar residues" evidence="12">
    <location>
        <begin position="2691"/>
        <end position="2700"/>
    </location>
</feature>
<dbReference type="SMART" id="SM00298">
    <property type="entry name" value="CHROMO"/>
    <property type="match status" value="2"/>
</dbReference>
<evidence type="ECO:0000256" key="11">
    <source>
        <dbReference type="SAM" id="Coils"/>
    </source>
</evidence>
<feature type="compositionally biased region" description="Basic and acidic residues" evidence="12">
    <location>
        <begin position="3171"/>
        <end position="3180"/>
    </location>
</feature>
<sequence length="3364" mass="380859">MADDPMLSLFDTDGGSFLDDLTGPGGAQSMDSNFMGQGMSGDQMIQQSPGFGVPMSDMQGNQFNPYQQASPAPEPFSNDNFNQFNASQKLQQMNMNTSHSGMPPSQQIMSPYRQQQFRPTQPSMAQPSPNMGGYGNYGAQQAGPRLPNPQQQHMQVQQNMPPQWSAGQSSPSRPHYIAQSQNIMQSQMMPTSQAMQSKFLSHRDFPQMPSSNASDFFQSSPATSTSFQHFQGNPSSNPQSMYIQNMGQRNQMPSVPISSPSNSLGHMQSSIQSMTPQQSQIPMQNQPTFQMQSTMGMPGYNNPSQQVPQQHALQYRGNFQPQQPMNNVQTSSYQRFPFGQMPGSTPTKQGDNAPQFNTSPNQNFHPSYPRMPSQRATTPSPRPPSTPEHSSTPQVNPRAPVPQMEQLVSPTGTHSNVSTPVSSPFHQPPASSSGPNFQHSNDIQVSTSLPNSNGIGPISPNVKNVGNVRMTMTNTEREIQYLQQQLNQLQAAGQTQQTQQKMLEVQEKIRSLRASQEIQRQKAQADQQGGYPGPTNGPMQTQQQPSQIQTNVAPVVQEKPQVPTQQQKIQQAQSSVQPQPKLQPQAPVQPPQPTLQQPQQQPQVQQLSMQQPQPPVQQQQQTASQQKPSPNQQQVFQMSQPMFVNQQRPPQNVLIVTSGTQRMMQPQMQQMPLHSPQKVQVILQPQGGQGAPQMISQQVPQSVNNLPHAMPANGMAPMPPVAAQQGNIPSSVVQLQMSGVSQPAPQLIQPPPGTTFPSLQDFGNESNTGSAEKPKKNKKAKKQQEKADKIVAEAVARAQAEGREVPKIVSGEIPATVSDVQNADEEDSKKKKKRVRKPKTPKKEKKDGDLSSGEGTQELESQGESTLDGEKMEKKKAKPKVKPPIKKKKKPPATFLKKKKRKRHDSSESDSELKHAVGETEDIDDDSIQKRRSARNTKRKKYLDDVDLNLSDDDTQDVEPEAMAEQPAAVKVDTFEEDNSIIVDKILGSRMRKVDKDINVEGEEEQSNVNEEVEEFFVKFKNFSYLHCEWKTAEELERGDKRIHQKIKRYYMKKTQNQQMFSELDEDELFNPDYTEVHRVLDVSTLSDPNGGEDITHFLVKWRGLPYEDATWELQQDVDPTKVEHFYKFREPPEEVEVKAQGNPDDWVKLDTSREYKNGNSLRDYQLEGLNWLMFSWHNHQNCILADEMGLGKTIQSITFLNEVMLYGIKGPFLVVVPLSTLGNWEREFETWTHINAIVYHGSSTSRNMLQSYEMFYKDDKGQRIPNMYKFQALITTYEVIISDCELLSDIEWRVLIIDEAHRLKNAKCKLMEGLKMFDCEHQVLLSGTPLQNNTEELHSLLSFLEPERFKSTQAFLTEFGELKTDSQVEKLKAILKPMMLRRLKEDVEKNLAAKEETIVEVELTNIQKKYYRAILERNFTFLSKGTGSSANVPNLLNTMMELRKCCNHPYLIKGAEDKILNESKETKGNDMEAVFKTMVQSCGKMVLLDKLLPKLKQGGHKVLIFSQMIRVLDILEDYLIHKHYLFERLDGRICGKLRQEAIDRFSKPESDRFVFLLCTRAGGLGINLTAADTVIIYDSDWNPQNDLQAQARCHRIGQTKEVKVYRLVTRNSYEREMFDKASLKLGLDKAVLQSMGSDKNTPQAQMTKKEIEELLRKGAYGALMDDDKAGDEFCEEDIDQILQRRTQVIQIESEGKGSTFAKASFSMSGNRTDIDINDPDFWKKWAKKADVDVEGMKNKNELIIQEPRQRKQTARYGNDDSMMEISDLDSTSNSDDEDEESRKTRSGIKKRGRPGRKRRGSDDDYDADDAEGYGRSDCFKVEKNLLVYGWGRWKDILSHGKFKKMLEEKDVENISRALLIYSLQQYKGDEKIKEFIWDLISPSSDGSLKNHSGLSAPVPRGRKGKNKKKEGKPESGSELFKYNKMKNCDPEIVLRDQGYRKHLHRHANKVLLRVRLLYYLKEEIVGPKAVDKVSQGLNASEIEIPQADPDGDPPTTWWDEEADKSLLIGVYKHGYEKYNMMRQDPALVFLGKCGPPDGAALAAEQNDDDDDDLDESKIKQDDDEDVSMSSIPESSKKATPASLVPTERTEGGEESEEGDKLPFPSSSDLNTRLRRIITSFQRNHKRMLIKNAQRVKRMERQERFEAVLKERENQRMQYQQWSVPDPYGLSLQHLSDSSSRWSRREEQDFYRVISSFGVEFDLVTGRYKWDRFRQLAHLEKKFDDTLTEYFQAFYHMCMRVCKKFKNDDDALPPNNIYVDPITEERASRCLARIDMLNKIRTETLNHPKLDDRVKLCQPSYDLPSWWICGQHDKDLLIGAARHGVVRTDYHILFDPNLSFIDVLKSKQTSHSSSPLPTKDVKEVKQEGGEEKSVKKEKKVKEEIKEEMKKESDIVKSENNAEKTVQSPQQGEVSKGETKDLKMEVEETLEKSDSEKEKINGESEMDVSREALKSESLPCKSEEDPTNKESEESPIKMAEKLSVQEDSEVKSVKMEVEDLSMKKENEDPQIKKESDESADSSEKKDEEEVPVKREDDKVLVKEELTELVKEEEEPQDLTSIKEKDKEKKPAPVEEDTSKHADDTEQKVRDIVKDIKRQTTEEMAKLEKKKEKDVKCSYEEEELQKFLARREEMEAEGITADYFPESQLSAVINWPKDRVLFHRLEHICYCVEHNEWPFPKRMSYIPMNYDSRSGTPVGSSTPKDDPDLSQSDAGDSVYDGVKGDGLKMTFHKRRGQGRKYEFEGSRMQQLMSRSGASSDNESLSETPRSQVPAHLSPRHSPHHYLFSQTPAELLNGAGPELDPELLRRSMVEHALYFGDRRGRRGRKRKAEKMAEIAMAEALSKRNTARAAASFEPESRVPVINLEDGSRLSGDEAPLKRDLDKWLNEHPGYMVDGPPEMYGVEDEELSESGDRRRGRRPKVDPAMLDPMKLTGEENVSVINRITGKRITGAKAPPMRYLTEWLEQNPLYDIDPKWTDIVKSKANLPKNLLSRVSTPSSERRRGRPRERDLSTSLLSDNPYSAASLAASMSAFPGLSLMSGFGKMPMGMPFGTLPNLGLTNPMLAGFAGLMPGLSPSLAKAMESESRKDKSPSSSKESSKSKSPSSSQTPHPSFPMLYNPLLFNPLLAAQAAQGLNFSLPTSLPSSFASLAQSGLVNGQGDSDLEEGEIKRYSQGDHHEQEMAQDLSVRRKEAHSHHRKRKSYEVSQPAETKSSRDEDQSACLDLSIKSKPKESPRASESFSRAHSSSESPKDSSKTKNKIQGSFKLDKILDTLKDKVNKMEDKPVKKERDKDKESKLNSILMKIAKEKDVDVNTLNSMVSADTSQSKCSEAADLSAGRRESETLKEEEEVEEEEVVTSKDEDQS</sequence>
<feature type="compositionally biased region" description="Basic residues" evidence="12">
    <location>
        <begin position="3190"/>
        <end position="3200"/>
    </location>
</feature>
<gene>
    <name evidence="17" type="primary">LOC111136924</name>
</gene>
<dbReference type="Gene3D" id="2.40.50.40">
    <property type="match status" value="2"/>
</dbReference>
<evidence type="ECO:0000313" key="16">
    <source>
        <dbReference type="Proteomes" id="UP000694844"/>
    </source>
</evidence>
<feature type="region of interest" description="Disordered" evidence="12">
    <location>
        <begin position="3171"/>
        <end position="3265"/>
    </location>
</feature>
<feature type="region of interest" description="Disordered" evidence="12">
    <location>
        <begin position="2895"/>
        <end position="2926"/>
    </location>
</feature>
<dbReference type="CDD" id="cd17995">
    <property type="entry name" value="DEXHc_CHD6_7_8_9"/>
    <property type="match status" value="1"/>
</dbReference>
<dbReference type="Gene3D" id="3.40.5.120">
    <property type="match status" value="2"/>
</dbReference>
<feature type="region of interest" description="Disordered" evidence="12">
    <location>
        <begin position="514"/>
        <end position="634"/>
    </location>
</feature>
<dbReference type="FunFam" id="2.40.50.40:FF:000001">
    <property type="entry name" value="chromodomain-helicase-DNA-binding protein 8 isoform X4"/>
    <property type="match status" value="1"/>
</dbReference>
<evidence type="ECO:0000256" key="8">
    <source>
        <dbReference type="ARBA" id="ARBA00023125"/>
    </source>
</evidence>
<dbReference type="InterPro" id="IPR056342">
    <property type="entry name" value="HTH_CHD6-9"/>
</dbReference>
<dbReference type="SMART" id="SM00487">
    <property type="entry name" value="DEXDc"/>
    <property type="match status" value="1"/>
</dbReference>
<dbReference type="InterPro" id="IPR027417">
    <property type="entry name" value="P-loop_NTPase"/>
</dbReference>
<feature type="region of interest" description="Disordered" evidence="12">
    <location>
        <begin position="2992"/>
        <end position="3015"/>
    </location>
</feature>
<dbReference type="FunFam" id="3.40.50.300:FF:000015">
    <property type="entry name" value="chromodomain-helicase-DNA-binding protein 9 isoform X1"/>
    <property type="match status" value="1"/>
</dbReference>
<feature type="compositionally biased region" description="Polar residues" evidence="12">
    <location>
        <begin position="853"/>
        <end position="865"/>
    </location>
</feature>
<feature type="region of interest" description="Disordered" evidence="12">
    <location>
        <begin position="2348"/>
        <end position="2588"/>
    </location>
</feature>
<dbReference type="InterPro" id="IPR023780">
    <property type="entry name" value="Chromo_domain"/>
</dbReference>
<feature type="compositionally biased region" description="Basic residues" evidence="12">
    <location>
        <begin position="874"/>
        <end position="904"/>
    </location>
</feature>
<keyword evidence="8" id="KW-0238">DNA-binding</keyword>
<evidence type="ECO:0000259" key="15">
    <source>
        <dbReference type="PROSITE" id="PS51194"/>
    </source>
</evidence>
<dbReference type="PANTHER" id="PTHR46850:SF1">
    <property type="entry name" value="CHROMODOMAIN-HELICASE-DNA-BINDING PROTEIN 9"/>
    <property type="match status" value="1"/>
</dbReference>
<dbReference type="Pfam" id="PF00271">
    <property type="entry name" value="Helicase_C"/>
    <property type="match status" value="1"/>
</dbReference>
<organism evidence="16 17">
    <name type="scientific">Crassostrea virginica</name>
    <name type="common">Eastern oyster</name>
    <dbReference type="NCBI Taxonomy" id="6565"/>
    <lineage>
        <taxon>Eukaryota</taxon>
        <taxon>Metazoa</taxon>
        <taxon>Spiralia</taxon>
        <taxon>Lophotrochozoa</taxon>
        <taxon>Mollusca</taxon>
        <taxon>Bivalvia</taxon>
        <taxon>Autobranchia</taxon>
        <taxon>Pteriomorphia</taxon>
        <taxon>Ostreida</taxon>
        <taxon>Ostreoidea</taxon>
        <taxon>Ostreidae</taxon>
        <taxon>Crassostrea</taxon>
    </lineage>
</organism>
<dbReference type="InterPro" id="IPR049730">
    <property type="entry name" value="SNF2/RAD54-like_C"/>
</dbReference>
<dbReference type="SUPFAM" id="SSF160481">
    <property type="entry name" value="BRK domain-like"/>
    <property type="match status" value="2"/>
</dbReference>
<dbReference type="GeneID" id="111136924"/>
<feature type="compositionally biased region" description="Basic and acidic residues" evidence="12">
    <location>
        <begin position="3081"/>
        <end position="3090"/>
    </location>
</feature>
<evidence type="ECO:0000256" key="2">
    <source>
        <dbReference type="ARBA" id="ARBA00022737"/>
    </source>
</evidence>
<feature type="region of interest" description="Disordered" evidence="12">
    <location>
        <begin position="2736"/>
        <end position="2782"/>
    </location>
</feature>
<dbReference type="FunFam" id="3.40.50.10810:FF:000003">
    <property type="entry name" value="chromodomain-helicase-DNA-binding protein 8 isoform X4"/>
    <property type="match status" value="1"/>
</dbReference>
<dbReference type="InterPro" id="IPR014001">
    <property type="entry name" value="Helicase_ATP-bd"/>
</dbReference>
<keyword evidence="9" id="KW-0804">Transcription</keyword>
<feature type="compositionally biased region" description="Polar residues" evidence="12">
    <location>
        <begin position="342"/>
        <end position="365"/>
    </location>
</feature>
<keyword evidence="2" id="KW-0677">Repeat</keyword>
<evidence type="ECO:0000256" key="9">
    <source>
        <dbReference type="ARBA" id="ARBA00023163"/>
    </source>
</evidence>
<dbReference type="SMART" id="SM00592">
    <property type="entry name" value="BRK"/>
    <property type="match status" value="2"/>
</dbReference>
<feature type="compositionally biased region" description="Polar residues" evidence="12">
    <location>
        <begin position="406"/>
        <end position="454"/>
    </location>
</feature>
<dbReference type="Gene3D" id="3.40.50.300">
    <property type="entry name" value="P-loop containing nucleotide triphosphate hydrolases"/>
    <property type="match status" value="1"/>
</dbReference>
<keyword evidence="16" id="KW-1185">Reference proteome</keyword>
<dbReference type="PROSITE" id="PS50013">
    <property type="entry name" value="CHROMO_2"/>
    <property type="match status" value="2"/>
</dbReference>
<feature type="compositionally biased region" description="Polar residues" evidence="12">
    <location>
        <begin position="755"/>
        <end position="770"/>
    </location>
</feature>
<dbReference type="GO" id="GO:0005524">
    <property type="term" value="F:ATP binding"/>
    <property type="evidence" value="ECO:0007669"/>
    <property type="project" value="UniProtKB-KW"/>
</dbReference>
<protein>
    <submittedName>
        <fullName evidence="17">Chromodomain-helicase-DNA-binding protein 8-like isoform X1</fullName>
    </submittedName>
</protein>
<evidence type="ECO:0000256" key="4">
    <source>
        <dbReference type="ARBA" id="ARBA00022801"/>
    </source>
</evidence>
<dbReference type="PROSITE" id="PS51194">
    <property type="entry name" value="HELICASE_CTER"/>
    <property type="match status" value="1"/>
</dbReference>
<dbReference type="InterPro" id="IPR037259">
    <property type="entry name" value="BRK_sf"/>
</dbReference>
<dbReference type="InterPro" id="IPR000953">
    <property type="entry name" value="Chromo/chromo_shadow_dom"/>
</dbReference>
<keyword evidence="11" id="KW-0175">Coiled coil</keyword>
<dbReference type="Gene3D" id="3.40.50.10810">
    <property type="entry name" value="Tandem AAA-ATPase domain"/>
    <property type="match status" value="1"/>
</dbReference>
<feature type="domain" description="Chromo" evidence="13">
    <location>
        <begin position="1075"/>
        <end position="1141"/>
    </location>
</feature>
<keyword evidence="6" id="KW-0156">Chromatin regulator</keyword>
<feature type="compositionally biased region" description="Basic and acidic residues" evidence="12">
    <location>
        <begin position="782"/>
        <end position="791"/>
    </location>
</feature>
<feature type="compositionally biased region" description="Polar residues" evidence="12">
    <location>
        <begin position="208"/>
        <end position="284"/>
    </location>
</feature>
<feature type="region of interest" description="Disordered" evidence="12">
    <location>
        <begin position="333"/>
        <end position="462"/>
    </location>
</feature>
<keyword evidence="3" id="KW-0547">Nucleotide-binding</keyword>
<dbReference type="PROSITE" id="PS51192">
    <property type="entry name" value="HELICASE_ATP_BIND_1"/>
    <property type="match status" value="1"/>
</dbReference>
<dbReference type="GO" id="GO:0005634">
    <property type="term" value="C:nucleus"/>
    <property type="evidence" value="ECO:0007669"/>
    <property type="project" value="UniProtKB-SubCell"/>
</dbReference>
<feature type="domain" description="Helicase C-terminal" evidence="15">
    <location>
        <begin position="1488"/>
        <end position="1656"/>
    </location>
</feature>
<dbReference type="SUPFAM" id="SSF54160">
    <property type="entry name" value="Chromo domain-like"/>
    <property type="match status" value="2"/>
</dbReference>
<dbReference type="GO" id="GO:0006325">
    <property type="term" value="P:chromatin organization"/>
    <property type="evidence" value="ECO:0007669"/>
    <property type="project" value="UniProtKB-KW"/>
</dbReference>
<dbReference type="SUPFAM" id="SSF52540">
    <property type="entry name" value="P-loop containing nucleoside triphosphate hydrolases"/>
    <property type="match status" value="2"/>
</dbReference>
<keyword evidence="4" id="KW-0378">Hydrolase</keyword>
<evidence type="ECO:0000256" key="3">
    <source>
        <dbReference type="ARBA" id="ARBA00022741"/>
    </source>
</evidence>
<dbReference type="InterPro" id="IPR051493">
    <property type="entry name" value="CHD"/>
</dbReference>
<evidence type="ECO:0000256" key="6">
    <source>
        <dbReference type="ARBA" id="ARBA00022853"/>
    </source>
</evidence>
<feature type="compositionally biased region" description="Basic and acidic residues" evidence="12">
    <location>
        <begin position="2414"/>
        <end position="2453"/>
    </location>
</feature>
<feature type="compositionally biased region" description="Polar residues" evidence="12">
    <location>
        <begin position="2402"/>
        <end position="2412"/>
    </location>
</feature>
<feature type="region of interest" description="Disordered" evidence="12">
    <location>
        <begin position="205"/>
        <end position="284"/>
    </location>
</feature>
<accession>A0A8B8EV05</accession>
<dbReference type="Gene3D" id="1.10.10.60">
    <property type="entry name" value="Homeodomain-like"/>
    <property type="match status" value="2"/>
</dbReference>
<feature type="region of interest" description="Disordered" evidence="12">
    <location>
        <begin position="2040"/>
        <end position="2108"/>
    </location>
</feature>
<feature type="compositionally biased region" description="Basic and acidic residues" evidence="12">
    <location>
        <begin position="905"/>
        <end position="918"/>
    </location>
</feature>
<feature type="region of interest" description="Disordered" evidence="12">
    <location>
        <begin position="2691"/>
        <end position="2719"/>
    </location>
</feature>
<dbReference type="InterPro" id="IPR006576">
    <property type="entry name" value="BRK_domain"/>
</dbReference>